<dbReference type="InterPro" id="IPR029300">
    <property type="entry name" value="CEP170_C"/>
</dbReference>
<evidence type="ECO:0000256" key="3">
    <source>
        <dbReference type="SAM" id="Phobius"/>
    </source>
</evidence>
<feature type="compositionally biased region" description="Low complexity" evidence="2">
    <location>
        <begin position="1127"/>
        <end position="1138"/>
    </location>
</feature>
<feature type="region of interest" description="Disordered" evidence="2">
    <location>
        <begin position="863"/>
        <end position="1203"/>
    </location>
</feature>
<dbReference type="Ensembl" id="ENSOMET00000025174.1">
    <property type="protein sequence ID" value="ENSOMEP00000016654.1"/>
    <property type="gene ID" value="ENSOMEG00000018359.1"/>
</dbReference>
<dbReference type="Pfam" id="PF00498">
    <property type="entry name" value="FHA"/>
    <property type="match status" value="1"/>
</dbReference>
<feature type="compositionally biased region" description="Polar residues" evidence="2">
    <location>
        <begin position="1067"/>
        <end position="1084"/>
    </location>
</feature>
<feature type="compositionally biased region" description="Polar residues" evidence="2">
    <location>
        <begin position="741"/>
        <end position="750"/>
    </location>
</feature>
<feature type="compositionally biased region" description="Polar residues" evidence="2">
    <location>
        <begin position="961"/>
        <end position="979"/>
    </location>
</feature>
<protein>
    <submittedName>
        <fullName evidence="5">Centrosomal protein 170Ba</fullName>
    </submittedName>
</protein>
<dbReference type="Gene3D" id="2.60.200.20">
    <property type="match status" value="1"/>
</dbReference>
<feature type="compositionally biased region" description="Polar residues" evidence="2">
    <location>
        <begin position="993"/>
        <end position="1006"/>
    </location>
</feature>
<feature type="compositionally biased region" description="Polar residues" evidence="2">
    <location>
        <begin position="886"/>
        <end position="905"/>
    </location>
</feature>
<evidence type="ECO:0000256" key="1">
    <source>
        <dbReference type="ARBA" id="ARBA00010436"/>
    </source>
</evidence>
<feature type="compositionally biased region" description="Basic and acidic residues" evidence="2">
    <location>
        <begin position="429"/>
        <end position="438"/>
    </location>
</feature>
<feature type="domain" description="FHA" evidence="4">
    <location>
        <begin position="23"/>
        <end position="73"/>
    </location>
</feature>
<evidence type="ECO:0000256" key="2">
    <source>
        <dbReference type="SAM" id="MobiDB-lite"/>
    </source>
</evidence>
<dbReference type="PANTHER" id="PTHR15715:SF18">
    <property type="entry name" value="CENTROSOMAL PROTEIN OF 170 KDA PROTEIN B"/>
    <property type="match status" value="1"/>
</dbReference>
<evidence type="ECO:0000313" key="6">
    <source>
        <dbReference type="Proteomes" id="UP000261560"/>
    </source>
</evidence>
<dbReference type="PANTHER" id="PTHR15715">
    <property type="entry name" value="CENTROSOMAL PROTEIN OF 170 KDA"/>
    <property type="match status" value="1"/>
</dbReference>
<dbReference type="InterPro" id="IPR008984">
    <property type="entry name" value="SMAD_FHA_dom_sf"/>
</dbReference>
<dbReference type="Proteomes" id="UP000261560">
    <property type="component" value="Unplaced"/>
</dbReference>
<feature type="compositionally biased region" description="Basic and acidic residues" evidence="2">
    <location>
        <begin position="152"/>
        <end position="166"/>
    </location>
</feature>
<dbReference type="InterPro" id="IPR000253">
    <property type="entry name" value="FHA_dom"/>
</dbReference>
<keyword evidence="3" id="KW-1133">Transmembrane helix</keyword>
<accession>A0A3B3CHU1</accession>
<reference evidence="5" key="1">
    <citation type="submission" date="2025-08" db="UniProtKB">
        <authorList>
            <consortium name="Ensembl"/>
        </authorList>
    </citation>
    <scope>IDENTIFICATION</scope>
</reference>
<sequence>MSVTSWFLVSSSGTRHRLPREMIFVGRDDCELMLQSRSVDKQHAVINYSSNTDEHMVKDLGSLNGTFVNDLRIPDQTYITLKLSDVIRFGYDILFNFISDYFCLSLFVSLCVFFLFIYFILASTDTPGSKPTPLYGQPSWWGEDENSANPKKNNEERIEESPDTVKYEVNGSVSDSQAKSMSSSRQEPNYFEIPTKELQQQQPIKKPESQLHEVPTKDTSDPAHGIPSTPTPPVVQSHASFTIEFDDCTPGKMKIKDHVTKFAFRQQRKPPAAEVATTPTEVISAENKVADWLVQSNASLMKRRKSLCEDMYSTNSDPSMFEVAKGESFTETQHFSSLDSGDSPAESQSISTQSNFEPHQAFVIEFFDNSRKTRNNISPEPSGQEKTKSSSPSGGKQTPPTSLNTPPTQRYTIPLKDAAPSGFQRSGSLRREKTEDRISTGFSSRSSSSVPSRPFSSVGRRSKLTQEFTAELRKHSPKMAHRRTVVVLQSSQSSASPPPADELVKPQTSSPIHDPLKTPAMAQASHTVEVQSHRNEEEDNLSDAGTYTIEADIQDKELEEARRKIDQVFGLSESPEPLYCSAAETSSAFRPVVGQGREEDRQSSCEGVRPAPEQGHDLMKVTPHSPKWKCCWASLADTYTESGPPSARRSLPQLPGERSDAPMPSIHVHYNPNSTFEVEEKGLKPEDGIYRLTVQDDVEPDSLSDASKSDDGSIVDQFQGEKLESSVKSTSFYIGSGEEVTAQSGLNHNTPKTERKHTTKSFSTATLTKQKGAHDTGRVKPNASEPVLGHRMQSPEGKEAAVSLIRQESFTKEGPINAKLPNISAQSFQRDPDAAFFQGSTGQETHSYLKQTEDALAVLEAKLQSGHPRVTPSPIADSLSGESDIDTSSTISQQSNKTKPKTSSGFYRERSHTFGTSQDASLQSKKQRLFGSSNNKMDPAKRPVALRRSVGKRGSVDLSDDTQSLPYSDQESNNSQARTKYTVPLQKGDSKTTKASQALNRANSLSAPRPTRASMLRRARLGESDNEGMEPDKLAQEANGSSSKQPQEAKKLSRLDMLAMPRRRAGSFNTPSDTEAPSTAQWTGKSAGMSNRSTESSSSSVQRASTSGTKPIERPQKPVLSKTPLTRARSSIAKYSSSSRRRQKGSDYTSTSDEEYDSNWSHLKHKRSQPSSASQSSRGQPLVARHPKPHRDSEEEVQGESFHSWSAHSAEIARLSQDLAKDLAILAREIHDVAGDGDPQISEVENGATSSTAAAHEQVAPRNIFIKLRVSCTTIMTSFTQKCLLNSLVSCRKIYYSLNSNLALVFLALNPVYQVIMAISENTEELSEKINRTQQALRTSQY</sequence>
<reference evidence="5" key="2">
    <citation type="submission" date="2025-09" db="UniProtKB">
        <authorList>
            <consortium name="Ensembl"/>
        </authorList>
    </citation>
    <scope>IDENTIFICATION</scope>
</reference>
<dbReference type="GeneTree" id="ENSGT00940000157058"/>
<dbReference type="SMART" id="SM00240">
    <property type="entry name" value="FHA"/>
    <property type="match status" value="1"/>
</dbReference>
<feature type="compositionally biased region" description="Basic residues" evidence="2">
    <location>
        <begin position="475"/>
        <end position="484"/>
    </location>
</feature>
<keyword evidence="6" id="KW-1185">Reference proteome</keyword>
<feature type="compositionally biased region" description="Polar residues" evidence="2">
    <location>
        <begin position="913"/>
        <end position="936"/>
    </location>
</feature>
<feature type="compositionally biased region" description="Basic and acidic residues" evidence="2">
    <location>
        <begin position="205"/>
        <end position="221"/>
    </location>
</feature>
<feature type="region of interest" description="Disordered" evidence="2">
    <location>
        <begin position="740"/>
        <end position="799"/>
    </location>
</feature>
<feature type="region of interest" description="Disordered" evidence="2">
    <location>
        <begin position="590"/>
        <end position="620"/>
    </location>
</feature>
<feature type="compositionally biased region" description="Polar residues" evidence="2">
    <location>
        <begin position="760"/>
        <end position="769"/>
    </location>
</feature>
<feature type="region of interest" description="Disordered" evidence="2">
    <location>
        <begin position="372"/>
        <end position="554"/>
    </location>
</feature>
<feature type="region of interest" description="Disordered" evidence="2">
    <location>
        <begin position="332"/>
        <end position="355"/>
    </location>
</feature>
<dbReference type="PROSITE" id="PS50006">
    <property type="entry name" value="FHA_DOMAIN"/>
    <property type="match status" value="1"/>
</dbReference>
<feature type="compositionally biased region" description="Polar residues" evidence="2">
    <location>
        <begin position="389"/>
        <end position="411"/>
    </location>
</feature>
<comment type="similarity">
    <text evidence="1">Belongs to the CEP170 family.</text>
</comment>
<feature type="compositionally biased region" description="Low complexity" evidence="2">
    <location>
        <begin position="1090"/>
        <end position="1107"/>
    </location>
</feature>
<dbReference type="Pfam" id="PF15308">
    <property type="entry name" value="CEP170_C"/>
    <property type="match status" value="1"/>
</dbReference>
<feature type="transmembrane region" description="Helical" evidence="3">
    <location>
        <begin position="101"/>
        <end position="121"/>
    </location>
</feature>
<feature type="region of interest" description="Disordered" evidence="2">
    <location>
        <begin position="134"/>
        <end position="235"/>
    </location>
</feature>
<name>A0A3B3CHU1_ORYME</name>
<proteinExistence type="inferred from homology"/>
<organism evidence="5 6">
    <name type="scientific">Oryzias melastigma</name>
    <name type="common">Marine medaka</name>
    <dbReference type="NCBI Taxonomy" id="30732"/>
    <lineage>
        <taxon>Eukaryota</taxon>
        <taxon>Metazoa</taxon>
        <taxon>Chordata</taxon>
        <taxon>Craniata</taxon>
        <taxon>Vertebrata</taxon>
        <taxon>Euteleostomi</taxon>
        <taxon>Actinopterygii</taxon>
        <taxon>Neopterygii</taxon>
        <taxon>Teleostei</taxon>
        <taxon>Neoteleostei</taxon>
        <taxon>Acanthomorphata</taxon>
        <taxon>Ovalentaria</taxon>
        <taxon>Atherinomorphae</taxon>
        <taxon>Beloniformes</taxon>
        <taxon>Adrianichthyidae</taxon>
        <taxon>Oryziinae</taxon>
        <taxon>Oryzias</taxon>
    </lineage>
</organism>
<feature type="region of interest" description="Disordered" evidence="2">
    <location>
        <begin position="639"/>
        <end position="674"/>
    </location>
</feature>
<evidence type="ECO:0000259" key="4">
    <source>
        <dbReference type="PROSITE" id="PS50006"/>
    </source>
</evidence>
<evidence type="ECO:0000313" key="5">
    <source>
        <dbReference type="Ensembl" id="ENSOMEP00000016654.1"/>
    </source>
</evidence>
<keyword evidence="3" id="KW-0812">Transmembrane</keyword>
<keyword evidence="3" id="KW-0472">Membrane</keyword>
<feature type="compositionally biased region" description="Low complexity" evidence="2">
    <location>
        <begin position="441"/>
        <end position="459"/>
    </location>
</feature>
<dbReference type="InterPro" id="IPR051176">
    <property type="entry name" value="Cent_Immune-Sig_Mod"/>
</dbReference>
<feature type="compositionally biased region" description="Polar residues" evidence="2">
    <location>
        <begin position="171"/>
        <end position="187"/>
    </location>
</feature>
<dbReference type="SUPFAM" id="SSF49879">
    <property type="entry name" value="SMAD/FHA domain"/>
    <property type="match status" value="1"/>
</dbReference>